<proteinExistence type="predicted"/>
<gene>
    <name evidence="1" type="ORF">UV59_C0035G0001</name>
</gene>
<name>A0A0G1CE28_9BACT</name>
<reference evidence="1 2" key="1">
    <citation type="journal article" date="2015" name="Nature">
        <title>rRNA introns, odd ribosomes, and small enigmatic genomes across a large radiation of phyla.</title>
        <authorList>
            <person name="Brown C.T."/>
            <person name="Hug L.A."/>
            <person name="Thomas B.C."/>
            <person name="Sharon I."/>
            <person name="Castelle C.J."/>
            <person name="Singh A."/>
            <person name="Wilkins M.J."/>
            <person name="Williams K.H."/>
            <person name="Banfield J.F."/>
        </authorList>
    </citation>
    <scope>NUCLEOTIDE SEQUENCE [LARGE SCALE GENOMIC DNA]</scope>
</reference>
<accession>A0A0G1CE28</accession>
<organism evidence="1 2">
    <name type="scientific">Candidatus Gottesmanbacteria bacterium GW2011_GWA1_43_11</name>
    <dbReference type="NCBI Taxonomy" id="1618436"/>
    <lineage>
        <taxon>Bacteria</taxon>
        <taxon>Candidatus Gottesmaniibacteriota</taxon>
    </lineage>
</organism>
<sequence length="253" mass="28560">MFGNGGVGFGWRPGTETEYISGKTQFVPDILGAITVLRPHKGFDLQKYPIDQNLYEFPENTPQELQNLVYNTQYGRTMDMVETADGLVDVDSAAAVNAFGKDYPRFRREVRATYDHTYQELHGPVDENQINHMPSLPVAITQDITDSQLRLLELKPELEKGDLRRLRKLFSNSGKLATELEKLGIRDFTPTKTPWTLKLARINNLSGVTSLGGDMLVKIMLGQLPFDKTVQVNVYAIGFIFATHFLKFHHKAA</sequence>
<evidence type="ECO:0000313" key="2">
    <source>
        <dbReference type="Proteomes" id="UP000034543"/>
    </source>
</evidence>
<comment type="caution">
    <text evidence="1">The sequence shown here is derived from an EMBL/GenBank/DDBJ whole genome shotgun (WGS) entry which is preliminary data.</text>
</comment>
<evidence type="ECO:0000313" key="1">
    <source>
        <dbReference type="EMBL" id="KKS83619.1"/>
    </source>
</evidence>
<dbReference type="AlphaFoldDB" id="A0A0G1CE28"/>
<dbReference type="Proteomes" id="UP000034543">
    <property type="component" value="Unassembled WGS sequence"/>
</dbReference>
<dbReference type="EMBL" id="LCFB01000035">
    <property type="protein sequence ID" value="KKS83619.1"/>
    <property type="molecule type" value="Genomic_DNA"/>
</dbReference>
<protein>
    <submittedName>
        <fullName evidence="1">Uncharacterized protein</fullName>
    </submittedName>
</protein>